<dbReference type="OrthoDB" id="199676at2"/>
<evidence type="ECO:0000256" key="1">
    <source>
        <dbReference type="SAM" id="MobiDB-lite"/>
    </source>
</evidence>
<dbReference type="EMBL" id="MQWA01000001">
    <property type="protein sequence ID" value="PQJ29255.1"/>
    <property type="molecule type" value="Genomic_DNA"/>
</dbReference>
<feature type="region of interest" description="Disordered" evidence="1">
    <location>
        <begin position="113"/>
        <end position="145"/>
    </location>
</feature>
<evidence type="ECO:0000313" key="3">
    <source>
        <dbReference type="Proteomes" id="UP000239907"/>
    </source>
</evidence>
<dbReference type="RefSeq" id="WP_105043750.1">
    <property type="nucleotide sequence ID" value="NZ_MQWA01000001.1"/>
</dbReference>
<reference evidence="2 3" key="1">
    <citation type="submission" date="2016-12" db="EMBL/GenBank/DDBJ databases">
        <title>Study of bacterial adaptation to deep sea.</title>
        <authorList>
            <person name="Song J."/>
            <person name="Yoshizawa S."/>
            <person name="Kogure K."/>
        </authorList>
    </citation>
    <scope>NUCLEOTIDE SEQUENCE [LARGE SCALE GENOMIC DNA]</scope>
    <source>
        <strain evidence="2 3">SAORIC-165</strain>
    </source>
</reference>
<gene>
    <name evidence="2" type="ORF">BSZ32_12640</name>
</gene>
<feature type="compositionally biased region" description="Polar residues" evidence="1">
    <location>
        <begin position="127"/>
        <end position="137"/>
    </location>
</feature>
<comment type="caution">
    <text evidence="2">The sequence shown here is derived from an EMBL/GenBank/DDBJ whole genome shotgun (WGS) entry which is preliminary data.</text>
</comment>
<accession>A0A2S7U2P4</accession>
<sequence length="145" mass="15988">MNHILAVACASITGITLGVALHHKMSLGTIQPTTLVHSPMMHQTDGAYYSSESLRGTSQLFDQSSMIAAHAGNSSQLESRLNKLLEQQETMHSQQSELNRELNAMQFRLDTHSASFRPLRSERETETLNPSMSSGSLTPLLPPRQ</sequence>
<protein>
    <submittedName>
        <fullName evidence="2">Uncharacterized protein</fullName>
    </submittedName>
</protein>
<name>A0A2S7U2P4_9BACT</name>
<dbReference type="Proteomes" id="UP000239907">
    <property type="component" value="Unassembled WGS sequence"/>
</dbReference>
<proteinExistence type="predicted"/>
<organism evidence="2 3">
    <name type="scientific">Rubritalea profundi</name>
    <dbReference type="NCBI Taxonomy" id="1658618"/>
    <lineage>
        <taxon>Bacteria</taxon>
        <taxon>Pseudomonadati</taxon>
        <taxon>Verrucomicrobiota</taxon>
        <taxon>Verrucomicrobiia</taxon>
        <taxon>Verrucomicrobiales</taxon>
        <taxon>Rubritaleaceae</taxon>
        <taxon>Rubritalea</taxon>
    </lineage>
</organism>
<evidence type="ECO:0000313" key="2">
    <source>
        <dbReference type="EMBL" id="PQJ29255.1"/>
    </source>
</evidence>
<dbReference type="AlphaFoldDB" id="A0A2S7U2P4"/>
<keyword evidence="3" id="KW-1185">Reference proteome</keyword>